<reference evidence="4 5" key="1">
    <citation type="submission" date="2020-04" db="EMBL/GenBank/DDBJ databases">
        <authorList>
            <consortium name="Desulfovibrio sp. FSS-1 genome sequencing consortium"/>
            <person name="Shimoshige H."/>
            <person name="Kobayashi H."/>
            <person name="Maekawa T."/>
        </authorList>
    </citation>
    <scope>NUCLEOTIDE SEQUENCE [LARGE SCALE GENOMIC DNA]</scope>
    <source>
        <strain evidence="4 5">SIID29052-01</strain>
    </source>
</reference>
<dbReference type="EMBL" id="BLTE01000002">
    <property type="protein sequence ID" value="GFK92793.1"/>
    <property type="molecule type" value="Genomic_DNA"/>
</dbReference>
<evidence type="ECO:0000256" key="2">
    <source>
        <dbReference type="ARBA" id="ARBA00023285"/>
    </source>
</evidence>
<gene>
    <name evidence="4" type="primary">metH_1</name>
    <name evidence="4" type="ORF">NNJEOMEG_00620</name>
</gene>
<protein>
    <submittedName>
        <fullName evidence="4">Methionine synthase</fullName>
        <ecNumber evidence="4">2.1.1.13</ecNumber>
    </submittedName>
</protein>
<dbReference type="InterPro" id="IPR003759">
    <property type="entry name" value="Cbl-bd_cap"/>
</dbReference>
<evidence type="ECO:0000313" key="4">
    <source>
        <dbReference type="EMBL" id="GFK92793.1"/>
    </source>
</evidence>
<reference evidence="4 5" key="2">
    <citation type="submission" date="2020-05" db="EMBL/GenBank/DDBJ databases">
        <title>Draft genome sequence of Desulfovibrio sp. strainFSS-1.</title>
        <authorList>
            <person name="Shimoshige H."/>
            <person name="Kobayashi H."/>
            <person name="Maekawa T."/>
        </authorList>
    </citation>
    <scope>NUCLEOTIDE SEQUENCE [LARGE SCALE GENOMIC DNA]</scope>
    <source>
        <strain evidence="4 5">SIID29052-01</strain>
    </source>
</reference>
<dbReference type="RefSeq" id="WP_173081228.1">
    <property type="nucleotide sequence ID" value="NZ_BLTE01000002.1"/>
</dbReference>
<dbReference type="Gene3D" id="1.10.1240.10">
    <property type="entry name" value="Methionine synthase domain"/>
    <property type="match status" value="1"/>
</dbReference>
<accession>A0A6V8LJ92</accession>
<dbReference type="GO" id="GO:0032259">
    <property type="term" value="P:methylation"/>
    <property type="evidence" value="ECO:0007669"/>
    <property type="project" value="UniProtKB-KW"/>
</dbReference>
<dbReference type="InterPro" id="IPR006158">
    <property type="entry name" value="Cobalamin-bd"/>
</dbReference>
<keyword evidence="4" id="KW-0489">Methyltransferase</keyword>
<dbReference type="AlphaFoldDB" id="A0A6V8LJ92"/>
<evidence type="ECO:0000313" key="5">
    <source>
        <dbReference type="Proteomes" id="UP000494245"/>
    </source>
</evidence>
<evidence type="ECO:0000256" key="1">
    <source>
        <dbReference type="ARBA" id="ARBA00022723"/>
    </source>
</evidence>
<keyword evidence="1" id="KW-0479">Metal-binding</keyword>
<dbReference type="GO" id="GO:0005829">
    <property type="term" value="C:cytosol"/>
    <property type="evidence" value="ECO:0007669"/>
    <property type="project" value="TreeGrafter"/>
</dbReference>
<dbReference type="GO" id="GO:0046653">
    <property type="term" value="P:tetrahydrofolate metabolic process"/>
    <property type="evidence" value="ECO:0007669"/>
    <property type="project" value="TreeGrafter"/>
</dbReference>
<dbReference type="GO" id="GO:0046872">
    <property type="term" value="F:metal ion binding"/>
    <property type="evidence" value="ECO:0007669"/>
    <property type="project" value="UniProtKB-KW"/>
</dbReference>
<dbReference type="Proteomes" id="UP000494245">
    <property type="component" value="Unassembled WGS sequence"/>
</dbReference>
<dbReference type="EC" id="2.1.1.13" evidence="4"/>
<dbReference type="Gene3D" id="3.40.50.280">
    <property type="entry name" value="Cobalamin-binding domain"/>
    <property type="match status" value="1"/>
</dbReference>
<sequence length="226" mass="24094">MTQDLQDLQEALFEQIIEARRDKAVELLDSVGAGKGFSYAVHEVLEPVLVEIGERWAKDKLSLAQGYVAGKVAEDILFKMAKASPQSDGEKKGPVVIGNIEDDHHALGRKMVAVFLAAAGWGVVDLGNDVPPIDFVDKAEELGARIIGVSAMMLTTAENIILVRQEIDRRGLSGRVQLAIGGAVINLRPELVDTVGGDGTCASAIQAPALFDILWARSLAVGEVSP</sequence>
<organism evidence="4 5">
    <name type="scientific">Fundidesulfovibrio magnetotacticus</name>
    <dbReference type="NCBI Taxonomy" id="2730080"/>
    <lineage>
        <taxon>Bacteria</taxon>
        <taxon>Pseudomonadati</taxon>
        <taxon>Thermodesulfobacteriota</taxon>
        <taxon>Desulfovibrionia</taxon>
        <taxon>Desulfovibrionales</taxon>
        <taxon>Desulfovibrionaceae</taxon>
        <taxon>Fundidesulfovibrio</taxon>
    </lineage>
</organism>
<dbReference type="Pfam" id="PF02607">
    <property type="entry name" value="B12-binding_2"/>
    <property type="match status" value="1"/>
</dbReference>
<dbReference type="SUPFAM" id="SSF52242">
    <property type="entry name" value="Cobalamin (vitamin B12)-binding domain"/>
    <property type="match status" value="1"/>
</dbReference>
<keyword evidence="4" id="KW-0808">Transferase</keyword>
<dbReference type="GO" id="GO:0008705">
    <property type="term" value="F:methionine synthase activity"/>
    <property type="evidence" value="ECO:0007669"/>
    <property type="project" value="UniProtKB-EC"/>
</dbReference>
<dbReference type="GO" id="GO:0050667">
    <property type="term" value="P:homocysteine metabolic process"/>
    <property type="evidence" value="ECO:0007669"/>
    <property type="project" value="TreeGrafter"/>
</dbReference>
<comment type="caution">
    <text evidence="4">The sequence shown here is derived from an EMBL/GenBank/DDBJ whole genome shotgun (WGS) entry which is preliminary data.</text>
</comment>
<dbReference type="InterPro" id="IPR036594">
    <property type="entry name" value="Meth_synthase_dom"/>
</dbReference>
<dbReference type="Pfam" id="PF02310">
    <property type="entry name" value="B12-binding"/>
    <property type="match status" value="1"/>
</dbReference>
<dbReference type="InterPro" id="IPR036724">
    <property type="entry name" value="Cobalamin-bd_sf"/>
</dbReference>
<dbReference type="PANTHER" id="PTHR45833">
    <property type="entry name" value="METHIONINE SYNTHASE"/>
    <property type="match status" value="1"/>
</dbReference>
<feature type="domain" description="B12-binding" evidence="3">
    <location>
        <begin position="92"/>
        <end position="225"/>
    </location>
</feature>
<dbReference type="GO" id="GO:0031419">
    <property type="term" value="F:cobalamin binding"/>
    <property type="evidence" value="ECO:0007669"/>
    <property type="project" value="InterPro"/>
</dbReference>
<dbReference type="PANTHER" id="PTHR45833:SF1">
    <property type="entry name" value="METHIONINE SYNTHASE"/>
    <property type="match status" value="1"/>
</dbReference>
<keyword evidence="5" id="KW-1185">Reference proteome</keyword>
<proteinExistence type="predicted"/>
<keyword evidence="2" id="KW-0170">Cobalt</keyword>
<evidence type="ECO:0000259" key="3">
    <source>
        <dbReference type="PROSITE" id="PS51332"/>
    </source>
</evidence>
<dbReference type="PROSITE" id="PS51332">
    <property type="entry name" value="B12_BINDING"/>
    <property type="match status" value="1"/>
</dbReference>
<name>A0A6V8LJ92_9BACT</name>
<dbReference type="InterPro" id="IPR050554">
    <property type="entry name" value="Met_Synthase/Corrinoid"/>
</dbReference>